<protein>
    <submittedName>
        <fullName evidence="1">Uncharacterized protein</fullName>
    </submittedName>
</protein>
<name>A0A0H5ADV2_9PSED</name>
<reference evidence="2" key="2">
    <citation type="submission" date="2015-05" db="EMBL/GenBank/DDBJ databases">
        <authorList>
            <person name="Swarnkar M.K."/>
            <person name="Vyas P."/>
            <person name="Rahi P."/>
            <person name="Thakur R."/>
            <person name="Thakur N."/>
            <person name="Singh A.K."/>
            <person name="Gulati A."/>
        </authorList>
    </citation>
    <scope>NUCLEOTIDE SEQUENCE [LARGE SCALE GENOMIC DNA]</scope>
    <source>
        <strain evidence="2">745</strain>
    </source>
</reference>
<dbReference type="PATRIC" id="fig|200450.3.peg.4039"/>
<gene>
    <name evidence="1" type="ORF">AA957_19690</name>
</gene>
<dbReference type="KEGG" id="ptv:AA957_19690"/>
<reference evidence="1 2" key="1">
    <citation type="journal article" date="2015" name="Genome Announc.">
        <title>Complete Genome Sequence of the Rhizobacterium Pseudomonas trivialis Strain IHBB745 with Multiple Plant Growth-Promoting Activities and Tolerance to Desiccation and Alkalinity.</title>
        <authorList>
            <person name="Gulati A."/>
            <person name="Swarnkar M.K."/>
            <person name="Vyas P."/>
            <person name="Rahi P."/>
            <person name="Thakur R."/>
            <person name="Thakur N."/>
            <person name="Singh A.K."/>
        </authorList>
    </citation>
    <scope>NUCLEOTIDE SEQUENCE [LARGE SCALE GENOMIC DNA]</scope>
    <source>
        <strain evidence="2">745</strain>
    </source>
</reference>
<evidence type="ECO:0000313" key="1">
    <source>
        <dbReference type="EMBL" id="AKS08253.1"/>
    </source>
</evidence>
<accession>A0A0H5ADV2</accession>
<proteinExistence type="predicted"/>
<dbReference type="EMBL" id="CP011507">
    <property type="protein sequence ID" value="AKS08253.1"/>
    <property type="molecule type" value="Genomic_DNA"/>
</dbReference>
<sequence length="230" mass="25179">MKLEERMQAAIDGTLGNVILRTDVATLGGHSQVSVALDELLRKGVIVRMGIGIYAKASRHPDTGVVTPVADLETLAVEVFQRLGVSASVQVANSGSERSVASKYAKICVKGSRRIRRKLSLGGRSVVYVNDLVSPRKAKSSVRRHPKTGALIIPTSGLRRYVMDLADSCQVAYVRTYADEWAENVSRLAGDEVRTDVIENLVIALKKEKKVTGLEAVHLLTNYLREKQRV</sequence>
<dbReference type="AlphaFoldDB" id="A0A0H5ADV2"/>
<dbReference type="Proteomes" id="UP000036608">
    <property type="component" value="Chromosome"/>
</dbReference>
<dbReference type="OrthoDB" id="573467at2"/>
<organism evidence="1 2">
    <name type="scientific">Pseudomonas trivialis</name>
    <dbReference type="NCBI Taxonomy" id="200450"/>
    <lineage>
        <taxon>Bacteria</taxon>
        <taxon>Pseudomonadati</taxon>
        <taxon>Pseudomonadota</taxon>
        <taxon>Gammaproteobacteria</taxon>
        <taxon>Pseudomonadales</taxon>
        <taxon>Pseudomonadaceae</taxon>
        <taxon>Pseudomonas</taxon>
    </lineage>
</organism>
<evidence type="ECO:0000313" key="2">
    <source>
        <dbReference type="Proteomes" id="UP000036608"/>
    </source>
</evidence>
<dbReference type="RefSeq" id="WP_049711655.1">
    <property type="nucleotide sequence ID" value="NZ_CP011507.1"/>
</dbReference>